<keyword evidence="2" id="KW-1185">Reference proteome</keyword>
<organism evidence="1 2">
    <name type="scientific">Parthenolecanium corni</name>
    <dbReference type="NCBI Taxonomy" id="536013"/>
    <lineage>
        <taxon>Eukaryota</taxon>
        <taxon>Metazoa</taxon>
        <taxon>Ecdysozoa</taxon>
        <taxon>Arthropoda</taxon>
        <taxon>Hexapoda</taxon>
        <taxon>Insecta</taxon>
        <taxon>Pterygota</taxon>
        <taxon>Neoptera</taxon>
        <taxon>Paraneoptera</taxon>
        <taxon>Hemiptera</taxon>
        <taxon>Sternorrhyncha</taxon>
        <taxon>Coccoidea</taxon>
        <taxon>Coccidae</taxon>
        <taxon>Parthenolecanium</taxon>
    </lineage>
</organism>
<sequence length="78" mass="9385">MWMRASTYQLRGATSLCAVYMRLHTSTSACLLQREYGRIPSTFPVVRVDTIYHIFIERMDGWMDGWMDRWMDRWLCDV</sequence>
<comment type="caution">
    <text evidence="1">The sequence shown here is derived from an EMBL/GenBank/DDBJ whole genome shotgun (WGS) entry which is preliminary data.</text>
</comment>
<gene>
    <name evidence="1" type="ORF">V9T40_014942</name>
</gene>
<accession>A0AAN9TP99</accession>
<protein>
    <submittedName>
        <fullName evidence="1">Uncharacterized protein</fullName>
    </submittedName>
</protein>
<dbReference type="EMBL" id="JBBCAQ010000016">
    <property type="protein sequence ID" value="KAK7597986.1"/>
    <property type="molecule type" value="Genomic_DNA"/>
</dbReference>
<name>A0AAN9TP99_9HEMI</name>
<dbReference type="AlphaFoldDB" id="A0AAN9TP99"/>
<proteinExistence type="predicted"/>
<evidence type="ECO:0000313" key="1">
    <source>
        <dbReference type="EMBL" id="KAK7597986.1"/>
    </source>
</evidence>
<reference evidence="1 2" key="1">
    <citation type="submission" date="2024-03" db="EMBL/GenBank/DDBJ databases">
        <title>Adaptation during the transition from Ophiocordyceps entomopathogen to insect associate is accompanied by gene loss and intensified selection.</title>
        <authorList>
            <person name="Ward C.M."/>
            <person name="Onetto C.A."/>
            <person name="Borneman A.R."/>
        </authorList>
    </citation>
    <scope>NUCLEOTIDE SEQUENCE [LARGE SCALE GENOMIC DNA]</scope>
    <source>
        <strain evidence="1">AWRI1</strain>
        <tissue evidence="1">Single Adult Female</tissue>
    </source>
</reference>
<evidence type="ECO:0000313" key="2">
    <source>
        <dbReference type="Proteomes" id="UP001367676"/>
    </source>
</evidence>
<dbReference type="Proteomes" id="UP001367676">
    <property type="component" value="Unassembled WGS sequence"/>
</dbReference>